<feature type="transmembrane region" description="Helical" evidence="2">
    <location>
        <begin position="338"/>
        <end position="356"/>
    </location>
</feature>
<evidence type="ECO:0000313" key="3">
    <source>
        <dbReference type="EMBL" id="MBA8923773.1"/>
    </source>
</evidence>
<dbReference type="EMBL" id="JACJID010000001">
    <property type="protein sequence ID" value="MBA8923773.1"/>
    <property type="molecule type" value="Genomic_DNA"/>
</dbReference>
<reference evidence="3 4" key="1">
    <citation type="submission" date="2020-08" db="EMBL/GenBank/DDBJ databases">
        <title>Genomic Encyclopedia of Archaeal and Bacterial Type Strains, Phase II (KMG-II): from individual species to whole genera.</title>
        <authorList>
            <person name="Goeker M."/>
        </authorList>
    </citation>
    <scope>NUCLEOTIDE SEQUENCE [LARGE SCALE GENOMIC DNA]</scope>
    <source>
        <strain evidence="3 4">DSM 43850</strain>
    </source>
</reference>
<name>A0ABR6BA69_9PSEU</name>
<protein>
    <submittedName>
        <fullName evidence="3">Membrane protein</fullName>
    </submittedName>
</protein>
<keyword evidence="2" id="KW-0812">Transmembrane</keyword>
<dbReference type="Proteomes" id="UP000517916">
    <property type="component" value="Unassembled WGS sequence"/>
</dbReference>
<feature type="transmembrane region" description="Helical" evidence="2">
    <location>
        <begin position="134"/>
        <end position="163"/>
    </location>
</feature>
<feature type="transmembrane region" description="Helical" evidence="2">
    <location>
        <begin position="209"/>
        <end position="228"/>
    </location>
</feature>
<feature type="compositionally biased region" description="Basic and acidic residues" evidence="1">
    <location>
        <begin position="406"/>
        <end position="419"/>
    </location>
</feature>
<keyword evidence="4" id="KW-1185">Reference proteome</keyword>
<evidence type="ECO:0000256" key="1">
    <source>
        <dbReference type="SAM" id="MobiDB-lite"/>
    </source>
</evidence>
<sequence>MTPQTRPSEVEIAAVERWLLRNGLPLVIKGNGGFPLFVRMLPVLLAVLSFKFFDALGDLLLPDGDTDFTVNQMLLIVASFLGLLVSVTVVPLAGVRLRDRVRWLRTGTASPVVAGVFVVGYLAAGGLAEHSPQVLALSAVQVAVILVLGYVLVATGVAAIMVWSARRAWQQLATVVHLSTRAIPMLLLLVTFLFVSPANWMMAASLPRSQVWSVILVFFVVMLLFLSVRLPDELRALTVDLGQQTATEACAGTPLEGFPARIRYWTKHPLRRRERANVVLILLIGQVVQVVLLGVLLWVFFMVFGHIAVRPEVMEKWVGHPPTSGTVFGVPVPVSNELIQVSIVIAGFASLYFAIYEVTDAKYRAEFFDVLIVELDRTLLVRECYLTLLETDVDNATTILPPPEDPLVRPDWRQHGQLE</sequence>
<feature type="transmembrane region" description="Helical" evidence="2">
    <location>
        <begin position="278"/>
        <end position="304"/>
    </location>
</feature>
<proteinExistence type="predicted"/>
<organism evidence="3 4">
    <name type="scientific">Kutzneria viridogrisea</name>
    <dbReference type="NCBI Taxonomy" id="47990"/>
    <lineage>
        <taxon>Bacteria</taxon>
        <taxon>Bacillati</taxon>
        <taxon>Actinomycetota</taxon>
        <taxon>Actinomycetes</taxon>
        <taxon>Pseudonocardiales</taxon>
        <taxon>Pseudonocardiaceae</taxon>
        <taxon>Kutzneria</taxon>
    </lineage>
</organism>
<feature type="transmembrane region" description="Helical" evidence="2">
    <location>
        <begin position="183"/>
        <end position="203"/>
    </location>
</feature>
<gene>
    <name evidence="3" type="ORF">BC739_000970</name>
</gene>
<feature type="transmembrane region" description="Helical" evidence="2">
    <location>
        <begin position="36"/>
        <end position="53"/>
    </location>
</feature>
<accession>A0ABR6BA69</accession>
<dbReference type="RefSeq" id="WP_148309654.1">
    <property type="nucleotide sequence ID" value="NZ_BAAABQ010000076.1"/>
</dbReference>
<evidence type="ECO:0000256" key="2">
    <source>
        <dbReference type="SAM" id="Phobius"/>
    </source>
</evidence>
<feature type="transmembrane region" description="Helical" evidence="2">
    <location>
        <begin position="107"/>
        <end position="128"/>
    </location>
</feature>
<evidence type="ECO:0000313" key="4">
    <source>
        <dbReference type="Proteomes" id="UP000517916"/>
    </source>
</evidence>
<feature type="transmembrane region" description="Helical" evidence="2">
    <location>
        <begin position="73"/>
        <end position="95"/>
    </location>
</feature>
<feature type="region of interest" description="Disordered" evidence="1">
    <location>
        <begin position="400"/>
        <end position="419"/>
    </location>
</feature>
<keyword evidence="2" id="KW-1133">Transmembrane helix</keyword>
<keyword evidence="2" id="KW-0472">Membrane</keyword>
<comment type="caution">
    <text evidence="3">The sequence shown here is derived from an EMBL/GenBank/DDBJ whole genome shotgun (WGS) entry which is preliminary data.</text>
</comment>